<dbReference type="CDD" id="cd12105">
    <property type="entry name" value="HmuY"/>
    <property type="match status" value="1"/>
</dbReference>
<sequence>MKYRSLFVMLICSMALVACGDDSDDANNTANNTQADAGTDAMGEDAGEEDVSTIGDVSQQNGLEDHRCGDAPIADWPLNEAVSTESITSTNADGVTTLVIEAAAGGSQASADNPFIYLDLSTGEKVEVNDVEAYSNTDWDLAFKRYIIRSNGADSGPGDVSISKMTGTTFADVTEAPTDENAWEQDVSYEDDCTPITDPIGTLVTAFNYVNPGKSSGSWYEYPGISPTDGEIYFVDVPEESKTYKLEIESWESGTYTIHVAEL</sequence>
<dbReference type="OrthoDB" id="5525211at2"/>
<evidence type="ECO:0000256" key="1">
    <source>
        <dbReference type="SAM" id="MobiDB-lite"/>
    </source>
</evidence>
<proteinExistence type="predicted"/>
<dbReference type="Pfam" id="PF14064">
    <property type="entry name" value="HmuY"/>
    <property type="match status" value="1"/>
</dbReference>
<accession>A0A4Y6PXY7</accession>
<keyword evidence="2" id="KW-0732">Signal</keyword>
<dbReference type="InterPro" id="IPR025921">
    <property type="entry name" value="HmuY"/>
</dbReference>
<keyword evidence="4" id="KW-1185">Reference proteome</keyword>
<dbReference type="Proteomes" id="UP000315995">
    <property type="component" value="Chromosome"/>
</dbReference>
<protein>
    <submittedName>
        <fullName evidence="3">Uncharacterized protein</fullName>
    </submittedName>
</protein>
<feature type="region of interest" description="Disordered" evidence="1">
    <location>
        <begin position="29"/>
        <end position="52"/>
    </location>
</feature>
<feature type="signal peptide" evidence="2">
    <location>
        <begin position="1"/>
        <end position="20"/>
    </location>
</feature>
<gene>
    <name evidence="3" type="ORF">FIV42_20355</name>
</gene>
<feature type="chain" id="PRO_5030106663" evidence="2">
    <location>
        <begin position="21"/>
        <end position="263"/>
    </location>
</feature>
<evidence type="ECO:0000256" key="2">
    <source>
        <dbReference type="SAM" id="SignalP"/>
    </source>
</evidence>
<organism evidence="3 4">
    <name type="scientific">Persicimonas caeni</name>
    <dbReference type="NCBI Taxonomy" id="2292766"/>
    <lineage>
        <taxon>Bacteria</taxon>
        <taxon>Deltaproteobacteria</taxon>
        <taxon>Bradymonadales</taxon>
        <taxon>Bradymonadaceae</taxon>
        <taxon>Persicimonas</taxon>
    </lineage>
</organism>
<name>A0A4Y6PXY7_PERCE</name>
<dbReference type="PROSITE" id="PS51257">
    <property type="entry name" value="PROKAR_LIPOPROTEIN"/>
    <property type="match status" value="1"/>
</dbReference>
<feature type="compositionally biased region" description="Low complexity" evidence="1">
    <location>
        <begin position="29"/>
        <end position="41"/>
    </location>
</feature>
<dbReference type="RefSeq" id="WP_141199470.1">
    <property type="nucleotide sequence ID" value="NZ_CP041186.1"/>
</dbReference>
<dbReference type="EMBL" id="CP041186">
    <property type="protein sequence ID" value="QDG53009.1"/>
    <property type="molecule type" value="Genomic_DNA"/>
</dbReference>
<evidence type="ECO:0000313" key="3">
    <source>
        <dbReference type="EMBL" id="QDG53009.1"/>
    </source>
</evidence>
<accession>A0A5B8Y9E2</accession>
<dbReference type="AlphaFoldDB" id="A0A4Y6PXY7"/>
<reference evidence="3 4" key="1">
    <citation type="submission" date="2019-06" db="EMBL/GenBank/DDBJ databases">
        <title>Persicimonas caeni gen. nov., sp. nov., a predatory bacterium isolated from solar saltern.</title>
        <authorList>
            <person name="Wang S."/>
        </authorList>
    </citation>
    <scope>NUCLEOTIDE SEQUENCE [LARGE SCALE GENOMIC DNA]</scope>
    <source>
        <strain evidence="3 4">YN101</strain>
    </source>
</reference>
<evidence type="ECO:0000313" key="4">
    <source>
        <dbReference type="Proteomes" id="UP000315995"/>
    </source>
</evidence>
<feature type="compositionally biased region" description="Acidic residues" evidence="1">
    <location>
        <begin position="42"/>
        <end position="51"/>
    </location>
</feature>